<organism evidence="1 2">
    <name type="scientific">Ensete ventricosum</name>
    <name type="common">Abyssinian banana</name>
    <name type="synonym">Musa ensete</name>
    <dbReference type="NCBI Taxonomy" id="4639"/>
    <lineage>
        <taxon>Eukaryota</taxon>
        <taxon>Viridiplantae</taxon>
        <taxon>Streptophyta</taxon>
        <taxon>Embryophyta</taxon>
        <taxon>Tracheophyta</taxon>
        <taxon>Spermatophyta</taxon>
        <taxon>Magnoliopsida</taxon>
        <taxon>Liliopsida</taxon>
        <taxon>Zingiberales</taxon>
        <taxon>Musaceae</taxon>
        <taxon>Ensete</taxon>
    </lineage>
</organism>
<sequence>MPPQDRAPVKDADLESMSMNLKEGGRYVVNYDEDLMAVDFGDNVSLAEKKAVVLSTMAVDFGSNVSLAEKKATVLSTILGKSYLILSSIMPPQDRAAVKDADLELMSMNLKEGGRYVVNCNEDLTAVDFRGNVSLAEKEAAVLSTAMVDFDNNVSLAKKEAAMLSTTVKI</sequence>
<dbReference type="Proteomes" id="UP000287651">
    <property type="component" value="Unassembled WGS sequence"/>
</dbReference>
<evidence type="ECO:0000313" key="2">
    <source>
        <dbReference type="Proteomes" id="UP000287651"/>
    </source>
</evidence>
<dbReference type="EMBL" id="AMZH03007224">
    <property type="protein sequence ID" value="RRT61846.1"/>
    <property type="molecule type" value="Genomic_DNA"/>
</dbReference>
<gene>
    <name evidence="1" type="ORF">B296_00038360</name>
</gene>
<reference evidence="1 2" key="1">
    <citation type="journal article" date="2014" name="Agronomy (Basel)">
        <title>A Draft Genome Sequence for Ensete ventricosum, the Drought-Tolerant Tree Against Hunger.</title>
        <authorList>
            <person name="Harrison J."/>
            <person name="Moore K.A."/>
            <person name="Paszkiewicz K."/>
            <person name="Jones T."/>
            <person name="Grant M."/>
            <person name="Ambacheew D."/>
            <person name="Muzemil S."/>
            <person name="Studholme D.J."/>
        </authorList>
    </citation>
    <scope>NUCLEOTIDE SEQUENCE [LARGE SCALE GENOMIC DNA]</scope>
</reference>
<evidence type="ECO:0000313" key="1">
    <source>
        <dbReference type="EMBL" id="RRT61846.1"/>
    </source>
</evidence>
<proteinExistence type="predicted"/>
<protein>
    <submittedName>
        <fullName evidence="1">Uncharacterized protein</fullName>
    </submittedName>
</protein>
<dbReference type="AlphaFoldDB" id="A0A426ZD49"/>
<accession>A0A426ZD49</accession>
<name>A0A426ZD49_ENSVE</name>
<comment type="caution">
    <text evidence="1">The sequence shown here is derived from an EMBL/GenBank/DDBJ whole genome shotgun (WGS) entry which is preliminary data.</text>
</comment>